<evidence type="ECO:0000313" key="1">
    <source>
        <dbReference type="EMBL" id="KAK1655905.1"/>
    </source>
</evidence>
<accession>A0AAJ0EK12</accession>
<reference evidence="1" key="1">
    <citation type="submission" date="2021-06" db="EMBL/GenBank/DDBJ databases">
        <title>Comparative genomics, transcriptomics and evolutionary studies reveal genomic signatures of adaptation to plant cell wall in hemibiotrophic fungi.</title>
        <authorList>
            <consortium name="DOE Joint Genome Institute"/>
            <person name="Baroncelli R."/>
            <person name="Diaz J.F."/>
            <person name="Benocci T."/>
            <person name="Peng M."/>
            <person name="Battaglia E."/>
            <person name="Haridas S."/>
            <person name="Andreopoulos W."/>
            <person name="Labutti K."/>
            <person name="Pangilinan J."/>
            <person name="Floch G.L."/>
            <person name="Makela M.R."/>
            <person name="Henrissat B."/>
            <person name="Grigoriev I.V."/>
            <person name="Crouch J.A."/>
            <person name="De Vries R.P."/>
            <person name="Sukno S.A."/>
            <person name="Thon M.R."/>
        </authorList>
    </citation>
    <scope>NUCLEOTIDE SEQUENCE</scope>
    <source>
        <strain evidence="1">CBS 102054</strain>
    </source>
</reference>
<dbReference type="AlphaFoldDB" id="A0AAJ0EK12"/>
<dbReference type="EMBL" id="JAHMHQ010000001">
    <property type="protein sequence ID" value="KAK1655905.1"/>
    <property type="molecule type" value="Genomic_DNA"/>
</dbReference>
<comment type="caution">
    <text evidence="1">The sequence shown here is derived from an EMBL/GenBank/DDBJ whole genome shotgun (WGS) entry which is preliminary data.</text>
</comment>
<dbReference type="Proteomes" id="UP001243989">
    <property type="component" value="Unassembled WGS sequence"/>
</dbReference>
<gene>
    <name evidence="1" type="ORF">BDP81DRAFT_12103</name>
</gene>
<dbReference type="RefSeq" id="XP_060451949.1">
    <property type="nucleotide sequence ID" value="XM_060581607.1"/>
</dbReference>
<evidence type="ECO:0000313" key="2">
    <source>
        <dbReference type="Proteomes" id="UP001243989"/>
    </source>
</evidence>
<protein>
    <submittedName>
        <fullName evidence="1">Uncharacterized protein</fullName>
    </submittedName>
</protein>
<keyword evidence="2" id="KW-1185">Reference proteome</keyword>
<sequence>MPPIPLVWGDLSGLCRPWSFCCRAGIEFLPAKSVIKFEAGGLGTLLIVSDLSVVIGKDVGGRWESTTYLSQRAVSNGQYNRNRIAPKTSELLLLTSSPLRLCTPTPHSSPPVERGSSRVASTASAFLPTPISNLSLPLALDTAGPRGQGVGGRRGEATW</sequence>
<name>A0AAJ0EK12_9PEZI</name>
<proteinExistence type="predicted"/>
<organism evidence="1 2">
    <name type="scientific">Colletotrichum phormii</name>
    <dbReference type="NCBI Taxonomy" id="359342"/>
    <lineage>
        <taxon>Eukaryota</taxon>
        <taxon>Fungi</taxon>
        <taxon>Dikarya</taxon>
        <taxon>Ascomycota</taxon>
        <taxon>Pezizomycotina</taxon>
        <taxon>Sordariomycetes</taxon>
        <taxon>Hypocreomycetidae</taxon>
        <taxon>Glomerellales</taxon>
        <taxon>Glomerellaceae</taxon>
        <taxon>Colletotrichum</taxon>
        <taxon>Colletotrichum acutatum species complex</taxon>
    </lineage>
</organism>
<dbReference type="GeneID" id="85466469"/>